<gene>
    <name evidence="2" type="ORF">SAMN04488116_0330</name>
</gene>
<organism evidence="2 3">
    <name type="scientific">Flagellimonas flava</name>
    <dbReference type="NCBI Taxonomy" id="570519"/>
    <lineage>
        <taxon>Bacteria</taxon>
        <taxon>Pseudomonadati</taxon>
        <taxon>Bacteroidota</taxon>
        <taxon>Flavobacteriia</taxon>
        <taxon>Flavobacteriales</taxon>
        <taxon>Flavobacteriaceae</taxon>
        <taxon>Flagellimonas</taxon>
    </lineage>
</organism>
<keyword evidence="2" id="KW-0540">Nuclease</keyword>
<evidence type="ECO:0000313" key="2">
    <source>
        <dbReference type="EMBL" id="SHG21513.1"/>
    </source>
</evidence>
<dbReference type="RefSeq" id="WP_073176163.1">
    <property type="nucleotide sequence ID" value="NZ_FQWL01000001.1"/>
</dbReference>
<name>A0A1M5I0H5_9FLAO</name>
<dbReference type="GO" id="GO:0004519">
    <property type="term" value="F:endonuclease activity"/>
    <property type="evidence" value="ECO:0007669"/>
    <property type="project" value="UniProtKB-KW"/>
</dbReference>
<dbReference type="Gene3D" id="3.60.10.10">
    <property type="entry name" value="Endonuclease/exonuclease/phosphatase"/>
    <property type="match status" value="1"/>
</dbReference>
<evidence type="ECO:0000259" key="1">
    <source>
        <dbReference type="Pfam" id="PF03372"/>
    </source>
</evidence>
<keyword evidence="2" id="KW-0255">Endonuclease</keyword>
<dbReference type="PANTHER" id="PTHR12121:SF36">
    <property type="entry name" value="ENDONUCLEASE_EXONUCLEASE_PHOSPHATASE DOMAIN-CONTAINING PROTEIN"/>
    <property type="match status" value="1"/>
</dbReference>
<dbReference type="GO" id="GO:0000175">
    <property type="term" value="F:3'-5'-RNA exonuclease activity"/>
    <property type="evidence" value="ECO:0007669"/>
    <property type="project" value="TreeGrafter"/>
</dbReference>
<keyword evidence="2" id="KW-0269">Exonuclease</keyword>
<dbReference type="Proteomes" id="UP000184532">
    <property type="component" value="Unassembled WGS sequence"/>
</dbReference>
<protein>
    <submittedName>
        <fullName evidence="2">Metal-dependent hydrolase, endonuclease/exonuclease/phosphatase family</fullName>
    </submittedName>
</protein>
<dbReference type="InterPro" id="IPR005135">
    <property type="entry name" value="Endo/exonuclease/phosphatase"/>
</dbReference>
<dbReference type="CDD" id="cd09083">
    <property type="entry name" value="EEP-1"/>
    <property type="match status" value="1"/>
</dbReference>
<evidence type="ECO:0000313" key="3">
    <source>
        <dbReference type="Proteomes" id="UP000184532"/>
    </source>
</evidence>
<keyword evidence="2" id="KW-0378">Hydrolase</keyword>
<dbReference type="InterPro" id="IPR050410">
    <property type="entry name" value="CCR4/nocturin_mRNA_transcr"/>
</dbReference>
<proteinExistence type="predicted"/>
<dbReference type="EMBL" id="FQWL01000001">
    <property type="protein sequence ID" value="SHG21513.1"/>
    <property type="molecule type" value="Genomic_DNA"/>
</dbReference>
<keyword evidence="3" id="KW-1185">Reference proteome</keyword>
<feature type="domain" description="Endonuclease/exonuclease/phosphatase" evidence="1">
    <location>
        <begin position="24"/>
        <end position="266"/>
    </location>
</feature>
<dbReference type="STRING" id="570519.SAMN04488116_0330"/>
<sequence>MKKAFLLLSLFTATLAIGQSLGVMSYNIRYDNPQDGENRWDNRKEHLISQLNFYAPDVFGTQEGLLHQLGDLKNGLNAYGYVGVGRDDGKEKGEFTAIFYHQETVELLKDNTFWLSLTPDKPSKAWDAALPRICTYSLFKMKESGRQFYVFNTHFDHIGEQARLESSLLILSKIKQLNTGGLPVILMGDFNMDPNSTGYSSITKEMKDCHIEVGAKAYGPGGTFNGFDITKPTDRRIDYIFVSDGFKPLKSAIFSTVFNGLYPSDHFPVYTELDFEK</sequence>
<reference evidence="3" key="1">
    <citation type="submission" date="2016-11" db="EMBL/GenBank/DDBJ databases">
        <authorList>
            <person name="Varghese N."/>
            <person name="Submissions S."/>
        </authorList>
    </citation>
    <scope>NUCLEOTIDE SEQUENCE [LARGE SCALE GENOMIC DNA]</scope>
    <source>
        <strain evidence="3">DSM 22638</strain>
    </source>
</reference>
<dbReference type="OrthoDB" id="9793162at2"/>
<accession>A0A1M5I0H5</accession>
<dbReference type="Pfam" id="PF03372">
    <property type="entry name" value="Exo_endo_phos"/>
    <property type="match status" value="1"/>
</dbReference>
<dbReference type="SUPFAM" id="SSF56219">
    <property type="entry name" value="DNase I-like"/>
    <property type="match status" value="1"/>
</dbReference>
<dbReference type="InterPro" id="IPR036691">
    <property type="entry name" value="Endo/exonu/phosph_ase_sf"/>
</dbReference>
<dbReference type="PANTHER" id="PTHR12121">
    <property type="entry name" value="CARBON CATABOLITE REPRESSOR PROTEIN 4"/>
    <property type="match status" value="1"/>
</dbReference>
<dbReference type="AlphaFoldDB" id="A0A1M5I0H5"/>